<name>A0AAJ0FWB1_9HYPO</name>
<evidence type="ECO:0000256" key="4">
    <source>
        <dbReference type="ARBA" id="ARBA00023002"/>
    </source>
</evidence>
<feature type="domain" description="FAD linked oxidase N-terminal" evidence="5">
    <location>
        <begin position="1"/>
        <end position="75"/>
    </location>
</feature>
<dbReference type="Gene3D" id="3.30.465.10">
    <property type="match status" value="1"/>
</dbReference>
<dbReference type="AlphaFoldDB" id="A0AAJ0FWB1"/>
<reference evidence="6" key="1">
    <citation type="submission" date="2023-06" db="EMBL/GenBank/DDBJ databases">
        <title>Conoideocrella luteorostrata (Hypocreales: Clavicipitaceae), a potential biocontrol fungus for elongate hemlock scale in United States Christmas tree production areas.</title>
        <authorList>
            <person name="Barrett H."/>
            <person name="Lovett B."/>
            <person name="Macias A.M."/>
            <person name="Stajich J.E."/>
            <person name="Kasson M.T."/>
        </authorList>
    </citation>
    <scope>NUCLEOTIDE SEQUENCE</scope>
    <source>
        <strain evidence="6">ARSEF 14590</strain>
    </source>
</reference>
<protein>
    <recommendedName>
        <fullName evidence="5">FAD linked oxidase N-terminal domain-containing protein</fullName>
    </recommendedName>
</protein>
<keyword evidence="7" id="KW-1185">Reference proteome</keyword>
<keyword evidence="3" id="KW-0274">FAD</keyword>
<dbReference type="Proteomes" id="UP001251528">
    <property type="component" value="Unassembled WGS sequence"/>
</dbReference>
<comment type="similarity">
    <text evidence="1">Belongs to the oxygen-dependent FAD-linked oxidoreductase family.</text>
</comment>
<sequence>MQRMRSVVVSPDHTRVKLGGGHVLYSVYQGLEKYNLTTLGGSVADVGLGGFALGGGMSRLSPKYGLAMDNVFEYESQPDLYFALRGGMNNFGIVTEFTMRAVPKGQVYGGSLTYTADKRSAVLEEAYRLTETWKNDTSMAFYYRFVYDPKANDFTLTVSKEYAYPIMNPAPFAALDRIPSKSSEGRIDWPSRFSMDIISPYGDRNLFATITYSPSVELDRNLQDFLMEEASSIKDVQGFRPNIVIQPLYEAVIRSGKERGGNAAGIDANGPLTLVLFILTWDKAEDDSRINLMAERWLERSNSLTKSVGKHHDWLYINYANKKQDPFAGYGRENHQRLRNIQRQTDPLGIFTSKGLCRGYFKLL</sequence>
<dbReference type="SUPFAM" id="SSF56176">
    <property type="entry name" value="FAD-binding/transporter-associated domain-like"/>
    <property type="match status" value="1"/>
</dbReference>
<proteinExistence type="inferred from homology"/>
<dbReference type="InterPro" id="IPR036318">
    <property type="entry name" value="FAD-bd_PCMH-like_sf"/>
</dbReference>
<evidence type="ECO:0000256" key="1">
    <source>
        <dbReference type="ARBA" id="ARBA00005466"/>
    </source>
</evidence>
<dbReference type="PANTHER" id="PTHR42973">
    <property type="entry name" value="BINDING OXIDOREDUCTASE, PUTATIVE (AFU_ORTHOLOGUE AFUA_1G17690)-RELATED"/>
    <property type="match status" value="1"/>
</dbReference>
<evidence type="ECO:0000256" key="3">
    <source>
        <dbReference type="ARBA" id="ARBA00022827"/>
    </source>
</evidence>
<evidence type="ECO:0000256" key="2">
    <source>
        <dbReference type="ARBA" id="ARBA00022630"/>
    </source>
</evidence>
<dbReference type="Pfam" id="PF01565">
    <property type="entry name" value="FAD_binding_4"/>
    <property type="match status" value="1"/>
</dbReference>
<organism evidence="6 7">
    <name type="scientific">Conoideocrella luteorostrata</name>
    <dbReference type="NCBI Taxonomy" id="1105319"/>
    <lineage>
        <taxon>Eukaryota</taxon>
        <taxon>Fungi</taxon>
        <taxon>Dikarya</taxon>
        <taxon>Ascomycota</taxon>
        <taxon>Pezizomycotina</taxon>
        <taxon>Sordariomycetes</taxon>
        <taxon>Hypocreomycetidae</taxon>
        <taxon>Hypocreales</taxon>
        <taxon>Clavicipitaceae</taxon>
        <taxon>Conoideocrella</taxon>
    </lineage>
</organism>
<dbReference type="InterPro" id="IPR016169">
    <property type="entry name" value="FAD-bd_PCMH_sub2"/>
</dbReference>
<dbReference type="InterPro" id="IPR050416">
    <property type="entry name" value="FAD-linked_Oxidoreductase"/>
</dbReference>
<dbReference type="EMBL" id="JASWJB010000178">
    <property type="protein sequence ID" value="KAK2594179.1"/>
    <property type="molecule type" value="Genomic_DNA"/>
</dbReference>
<dbReference type="PANTHER" id="PTHR42973:SF13">
    <property type="entry name" value="FAD-BINDING PCMH-TYPE DOMAIN-CONTAINING PROTEIN"/>
    <property type="match status" value="1"/>
</dbReference>
<comment type="caution">
    <text evidence="6">The sequence shown here is derived from an EMBL/GenBank/DDBJ whole genome shotgun (WGS) entry which is preliminary data.</text>
</comment>
<evidence type="ECO:0000259" key="5">
    <source>
        <dbReference type="Pfam" id="PF01565"/>
    </source>
</evidence>
<accession>A0AAJ0FWB1</accession>
<dbReference type="GO" id="GO:0016491">
    <property type="term" value="F:oxidoreductase activity"/>
    <property type="evidence" value="ECO:0007669"/>
    <property type="project" value="UniProtKB-KW"/>
</dbReference>
<dbReference type="InterPro" id="IPR006094">
    <property type="entry name" value="Oxid_FAD_bind_N"/>
</dbReference>
<gene>
    <name evidence="6" type="ORF">QQS21_008118</name>
</gene>
<keyword evidence="4" id="KW-0560">Oxidoreductase</keyword>
<dbReference type="GO" id="GO:0050660">
    <property type="term" value="F:flavin adenine dinucleotide binding"/>
    <property type="evidence" value="ECO:0007669"/>
    <property type="project" value="InterPro"/>
</dbReference>
<dbReference type="Gene3D" id="3.40.462.20">
    <property type="match status" value="1"/>
</dbReference>
<evidence type="ECO:0000313" key="7">
    <source>
        <dbReference type="Proteomes" id="UP001251528"/>
    </source>
</evidence>
<keyword evidence="2" id="KW-0285">Flavoprotein</keyword>
<evidence type="ECO:0000313" key="6">
    <source>
        <dbReference type="EMBL" id="KAK2594179.1"/>
    </source>
</evidence>